<evidence type="ECO:0000256" key="6">
    <source>
        <dbReference type="ARBA" id="ARBA00023002"/>
    </source>
</evidence>
<keyword evidence="5 8" id="KW-0274">FAD</keyword>
<dbReference type="SUPFAM" id="SSF51730">
    <property type="entry name" value="FAD-linked oxidoreductase"/>
    <property type="match status" value="1"/>
</dbReference>
<keyword evidence="11" id="KW-1185">Reference proteome</keyword>
<dbReference type="PANTHER" id="PTHR45754">
    <property type="entry name" value="METHYLENETETRAHYDROFOLATE REDUCTASE"/>
    <property type="match status" value="1"/>
</dbReference>
<dbReference type="EMBL" id="BAAAKK010000001">
    <property type="protein sequence ID" value="GAA1419236.1"/>
    <property type="molecule type" value="Genomic_DNA"/>
</dbReference>
<feature type="compositionally biased region" description="Pro residues" evidence="9">
    <location>
        <begin position="311"/>
        <end position="334"/>
    </location>
</feature>
<name>A0ABN1YPR2_9MICO</name>
<dbReference type="CDD" id="cd00537">
    <property type="entry name" value="MTHFR"/>
    <property type="match status" value="1"/>
</dbReference>
<evidence type="ECO:0000256" key="1">
    <source>
        <dbReference type="ARBA" id="ARBA00001974"/>
    </source>
</evidence>
<evidence type="ECO:0000256" key="7">
    <source>
        <dbReference type="ARBA" id="ARBA00048628"/>
    </source>
</evidence>
<accession>A0ABN1YPR2</accession>
<gene>
    <name evidence="10" type="ORF">GCM10009640_06620</name>
</gene>
<dbReference type="RefSeq" id="WP_343917293.1">
    <property type="nucleotide sequence ID" value="NZ_BAAAKK010000001.1"/>
</dbReference>
<keyword evidence="4 8" id="KW-0285">Flavoprotein</keyword>
<proteinExistence type="inferred from homology"/>
<protein>
    <recommendedName>
        <fullName evidence="8">Methylenetetrahydrofolate reductase</fullName>
    </recommendedName>
</protein>
<comment type="cofactor">
    <cofactor evidence="1 8">
        <name>FAD</name>
        <dbReference type="ChEBI" id="CHEBI:57692"/>
    </cofactor>
</comment>
<dbReference type="PANTHER" id="PTHR45754:SF3">
    <property type="entry name" value="METHYLENETETRAHYDROFOLATE REDUCTASE (NADPH)"/>
    <property type="match status" value="1"/>
</dbReference>
<evidence type="ECO:0000256" key="8">
    <source>
        <dbReference type="RuleBase" id="RU003862"/>
    </source>
</evidence>
<dbReference type="InterPro" id="IPR003171">
    <property type="entry name" value="Mehydrof_redctse-like"/>
</dbReference>
<feature type="region of interest" description="Disordered" evidence="9">
    <location>
        <begin position="309"/>
        <end position="334"/>
    </location>
</feature>
<evidence type="ECO:0000313" key="11">
    <source>
        <dbReference type="Proteomes" id="UP001501266"/>
    </source>
</evidence>
<evidence type="ECO:0000256" key="4">
    <source>
        <dbReference type="ARBA" id="ARBA00022630"/>
    </source>
</evidence>
<dbReference type="Proteomes" id="UP001501266">
    <property type="component" value="Unassembled WGS sequence"/>
</dbReference>
<sequence>MSGLRYSFELFPPRDAAAARRVEAAVDAFAALEPEFVSVTFGAAGSSTAHSLEVLQRLLDRGASPMAHLTCAGVEVDETARLVRQFLDAGVSKFLALRGDPPLEQAEPPRRPLGSAAELVQLIGRVEAERVPYAETPLADLRGAALGARRGAALAERRAATEIAVAAFPNGHPGAGTGRRDVDALLAKQSAGATMAITQLFFDPYDYARFVELARARGVTIPIVPGIVVPTTARRLTRSAELAGEAVPRVLAERLEAASPADARRLGVDAAVALIGALAEHDPGAVHLYTFNEHGPAIEVLDGIGALSTPTPAPVPAGAPGPAPDPLPVPTGAS</sequence>
<evidence type="ECO:0000256" key="5">
    <source>
        <dbReference type="ARBA" id="ARBA00022827"/>
    </source>
</evidence>
<organism evidence="10 11">
    <name type="scientific">Agrococcus citreus</name>
    <dbReference type="NCBI Taxonomy" id="84643"/>
    <lineage>
        <taxon>Bacteria</taxon>
        <taxon>Bacillati</taxon>
        <taxon>Actinomycetota</taxon>
        <taxon>Actinomycetes</taxon>
        <taxon>Micrococcales</taxon>
        <taxon>Microbacteriaceae</taxon>
        <taxon>Agrococcus</taxon>
    </lineage>
</organism>
<comment type="caution">
    <text evidence="10">The sequence shown here is derived from an EMBL/GenBank/DDBJ whole genome shotgun (WGS) entry which is preliminary data.</text>
</comment>
<comment type="pathway">
    <text evidence="2 8">One-carbon metabolism; tetrahydrofolate interconversion.</text>
</comment>
<evidence type="ECO:0000256" key="2">
    <source>
        <dbReference type="ARBA" id="ARBA00004777"/>
    </source>
</evidence>
<dbReference type="Gene3D" id="3.20.20.220">
    <property type="match status" value="1"/>
</dbReference>
<dbReference type="Pfam" id="PF02219">
    <property type="entry name" value="MTHFR"/>
    <property type="match status" value="2"/>
</dbReference>
<dbReference type="InterPro" id="IPR029041">
    <property type="entry name" value="FAD-linked_oxidoreductase-like"/>
</dbReference>
<reference evidence="10 11" key="1">
    <citation type="journal article" date="2019" name="Int. J. Syst. Evol. Microbiol.">
        <title>The Global Catalogue of Microorganisms (GCM) 10K type strain sequencing project: providing services to taxonomists for standard genome sequencing and annotation.</title>
        <authorList>
            <consortium name="The Broad Institute Genomics Platform"/>
            <consortium name="The Broad Institute Genome Sequencing Center for Infectious Disease"/>
            <person name="Wu L."/>
            <person name="Ma J."/>
        </authorList>
    </citation>
    <scope>NUCLEOTIDE SEQUENCE [LARGE SCALE GENOMIC DNA]</scope>
    <source>
        <strain evidence="10 11">JCM 12398</strain>
    </source>
</reference>
<evidence type="ECO:0000256" key="9">
    <source>
        <dbReference type="SAM" id="MobiDB-lite"/>
    </source>
</evidence>
<evidence type="ECO:0000256" key="3">
    <source>
        <dbReference type="ARBA" id="ARBA00006743"/>
    </source>
</evidence>
<comment type="catalytic activity">
    <reaction evidence="7">
        <text>(6S)-5-methyl-5,6,7,8-tetrahydrofolate + NAD(+) = (6R)-5,10-methylene-5,6,7,8-tetrahydrofolate + NADH + H(+)</text>
        <dbReference type="Rhea" id="RHEA:19821"/>
        <dbReference type="ChEBI" id="CHEBI:15378"/>
        <dbReference type="ChEBI" id="CHEBI:15636"/>
        <dbReference type="ChEBI" id="CHEBI:18608"/>
        <dbReference type="ChEBI" id="CHEBI:57540"/>
        <dbReference type="ChEBI" id="CHEBI:57945"/>
        <dbReference type="EC" id="1.5.1.54"/>
    </reaction>
    <physiologicalReaction direction="right-to-left" evidence="7">
        <dbReference type="Rhea" id="RHEA:19823"/>
    </physiologicalReaction>
</comment>
<keyword evidence="6 8" id="KW-0560">Oxidoreductase</keyword>
<evidence type="ECO:0000313" key="10">
    <source>
        <dbReference type="EMBL" id="GAA1419236.1"/>
    </source>
</evidence>
<comment type="similarity">
    <text evidence="3 8">Belongs to the methylenetetrahydrofolate reductase family.</text>
</comment>